<name>A0A2W5EPS8_9SPHI</name>
<dbReference type="AlphaFoldDB" id="A0A2W5EPS8"/>
<evidence type="ECO:0000313" key="1">
    <source>
        <dbReference type="EMBL" id="PZP43587.1"/>
    </source>
</evidence>
<dbReference type="Proteomes" id="UP000249645">
    <property type="component" value="Unassembled WGS sequence"/>
</dbReference>
<reference evidence="1 2" key="1">
    <citation type="submission" date="2017-11" db="EMBL/GenBank/DDBJ databases">
        <title>Infants hospitalized years apart are colonized by the same room-sourced microbial strains.</title>
        <authorList>
            <person name="Brooks B."/>
            <person name="Olm M.R."/>
            <person name="Firek B.A."/>
            <person name="Baker R."/>
            <person name="Thomas B.C."/>
            <person name="Morowitz M.J."/>
            <person name="Banfield J.F."/>
        </authorList>
    </citation>
    <scope>NUCLEOTIDE SEQUENCE [LARGE SCALE GENOMIC DNA]</scope>
    <source>
        <strain evidence="1">S2_009_000_R2_76</strain>
    </source>
</reference>
<accession>A0A2W5EPS8</accession>
<sequence>MEKREQYLTMAKIVRELEDLKNSQTAVLKKIGQIEAENINLDNKTLSSNLSDIYENVDKNLVRVDELLSKFSEETETFKTKNNITEEEPEV</sequence>
<proteinExistence type="predicted"/>
<protein>
    <submittedName>
        <fullName evidence="1">Uncharacterized protein</fullName>
    </submittedName>
</protein>
<gene>
    <name evidence="1" type="ORF">DI598_15580</name>
</gene>
<evidence type="ECO:0000313" key="2">
    <source>
        <dbReference type="Proteomes" id="UP000249645"/>
    </source>
</evidence>
<comment type="caution">
    <text evidence="1">The sequence shown here is derived from an EMBL/GenBank/DDBJ whole genome shotgun (WGS) entry which is preliminary data.</text>
</comment>
<dbReference type="EMBL" id="QFOI01000364">
    <property type="protein sequence ID" value="PZP43587.1"/>
    <property type="molecule type" value="Genomic_DNA"/>
</dbReference>
<organism evidence="1 2">
    <name type="scientific">Pseudopedobacter saltans</name>
    <dbReference type="NCBI Taxonomy" id="151895"/>
    <lineage>
        <taxon>Bacteria</taxon>
        <taxon>Pseudomonadati</taxon>
        <taxon>Bacteroidota</taxon>
        <taxon>Sphingobacteriia</taxon>
        <taxon>Sphingobacteriales</taxon>
        <taxon>Sphingobacteriaceae</taxon>
        <taxon>Pseudopedobacter</taxon>
    </lineage>
</organism>